<sequence>MTHEESIPARPWVGDLVHDPATGRNATLSDVRSDGTYLLRPLRGPGEWKALDPARLRLITKRADRTDR</sequence>
<dbReference type="Proteomes" id="UP000184111">
    <property type="component" value="Unassembled WGS sequence"/>
</dbReference>
<dbReference type="EMBL" id="FRBI01000011">
    <property type="protein sequence ID" value="SHM46561.1"/>
    <property type="molecule type" value="Genomic_DNA"/>
</dbReference>
<reference evidence="1 2" key="1">
    <citation type="submission" date="2016-11" db="EMBL/GenBank/DDBJ databases">
        <authorList>
            <person name="Jaros S."/>
            <person name="Januszkiewicz K."/>
            <person name="Wedrychowicz H."/>
        </authorList>
    </citation>
    <scope>NUCLEOTIDE SEQUENCE [LARGE SCALE GENOMIC DNA]</scope>
    <source>
        <strain evidence="1 2">CGMCC 4.2025</strain>
    </source>
</reference>
<dbReference type="RefSeq" id="WP_079189850.1">
    <property type="nucleotide sequence ID" value="NZ_FRBI01000011.1"/>
</dbReference>
<evidence type="ECO:0000313" key="1">
    <source>
        <dbReference type="EMBL" id="SHM46561.1"/>
    </source>
</evidence>
<keyword evidence="2" id="KW-1185">Reference proteome</keyword>
<organism evidence="1 2">
    <name type="scientific">Actinacidiphila paucisporea</name>
    <dbReference type="NCBI Taxonomy" id="310782"/>
    <lineage>
        <taxon>Bacteria</taxon>
        <taxon>Bacillati</taxon>
        <taxon>Actinomycetota</taxon>
        <taxon>Actinomycetes</taxon>
        <taxon>Kitasatosporales</taxon>
        <taxon>Streptomycetaceae</taxon>
        <taxon>Actinacidiphila</taxon>
    </lineage>
</organism>
<protein>
    <submittedName>
        <fullName evidence="1">Uncharacterized protein</fullName>
    </submittedName>
</protein>
<evidence type="ECO:0000313" key="2">
    <source>
        <dbReference type="Proteomes" id="UP000184111"/>
    </source>
</evidence>
<dbReference type="STRING" id="310782.SAMN05216499_11195"/>
<proteinExistence type="predicted"/>
<dbReference type="AlphaFoldDB" id="A0A1M7J0Q5"/>
<gene>
    <name evidence="1" type="ORF">SAMN05216499_11195</name>
</gene>
<accession>A0A1M7J0Q5</accession>
<name>A0A1M7J0Q5_9ACTN</name>